<dbReference type="GO" id="GO:0016874">
    <property type="term" value="F:ligase activity"/>
    <property type="evidence" value="ECO:0007669"/>
    <property type="project" value="UniProtKB-KW"/>
</dbReference>
<organism evidence="2 3">
    <name type="scientific">Nocardioides islandensis</name>
    <dbReference type="NCBI Taxonomy" id="433663"/>
    <lineage>
        <taxon>Bacteria</taxon>
        <taxon>Bacillati</taxon>
        <taxon>Actinomycetota</taxon>
        <taxon>Actinomycetes</taxon>
        <taxon>Propionibacteriales</taxon>
        <taxon>Nocardioidaceae</taxon>
        <taxon>Nocardioides</taxon>
    </lineage>
</organism>
<sequence length="123" mass="14199">MADRRSSVRPVFVLHDHRKPAPHFDLRLEEDGVLKSWAVPRGLPTDSRSDRLAVQVGDHELDHATYTDDTKFIADAGWWELEDRTAKRFVFVLHGQDGARRYAMITTDPDTNDRLLHLVKKQP</sequence>
<keyword evidence="3" id="KW-1185">Reference proteome</keyword>
<accession>A0A930YED6</accession>
<dbReference type="PANTHER" id="PTHR39465:SF1">
    <property type="entry name" value="DNA LIGASE D 3'-PHOSPHOESTERASE DOMAIN-CONTAINING PROTEIN"/>
    <property type="match status" value="1"/>
</dbReference>
<keyword evidence="2" id="KW-0436">Ligase</keyword>
<proteinExistence type="predicted"/>
<dbReference type="PANTHER" id="PTHR39465">
    <property type="entry name" value="DNA LIGASE D, 3'-PHOSPHOESTERASE DOMAIN"/>
    <property type="match status" value="1"/>
</dbReference>
<name>A0A930YED6_9ACTN</name>
<gene>
    <name evidence="2" type="ORF">ISU07_10810</name>
</gene>
<dbReference type="RefSeq" id="WP_194706796.1">
    <property type="nucleotide sequence ID" value="NZ_JADKPN010000005.1"/>
</dbReference>
<evidence type="ECO:0000259" key="1">
    <source>
        <dbReference type="Pfam" id="PF13298"/>
    </source>
</evidence>
<dbReference type="Proteomes" id="UP000640489">
    <property type="component" value="Unassembled WGS sequence"/>
</dbReference>
<reference evidence="2" key="1">
    <citation type="submission" date="2020-11" db="EMBL/GenBank/DDBJ databases">
        <title>Nocardioides sp. nov., isolated from Soil of Cynanchum wilfordii Hemsley rhizosphere.</title>
        <authorList>
            <person name="Lee J.-S."/>
            <person name="Suh M.K."/>
            <person name="Kim J.-S."/>
        </authorList>
    </citation>
    <scope>NUCLEOTIDE SEQUENCE</scope>
    <source>
        <strain evidence="2">KCTC 19275</strain>
    </source>
</reference>
<dbReference type="AlphaFoldDB" id="A0A930YED6"/>
<dbReference type="EMBL" id="JADKPN010000005">
    <property type="protein sequence ID" value="MBF4763618.1"/>
    <property type="molecule type" value="Genomic_DNA"/>
</dbReference>
<feature type="domain" description="DNA ligase D 3'-phosphoesterase" evidence="1">
    <location>
        <begin position="15"/>
        <end position="105"/>
    </location>
</feature>
<evidence type="ECO:0000313" key="2">
    <source>
        <dbReference type="EMBL" id="MBF4763618.1"/>
    </source>
</evidence>
<evidence type="ECO:0000313" key="3">
    <source>
        <dbReference type="Proteomes" id="UP000640489"/>
    </source>
</evidence>
<comment type="caution">
    <text evidence="2">The sequence shown here is derived from an EMBL/GenBank/DDBJ whole genome shotgun (WGS) entry which is preliminary data.</text>
</comment>
<dbReference type="InterPro" id="IPR014144">
    <property type="entry name" value="LigD_PE_domain"/>
</dbReference>
<protein>
    <submittedName>
        <fullName evidence="2">ATP-dependent DNA ligase</fullName>
    </submittedName>
</protein>
<dbReference type="Pfam" id="PF13298">
    <property type="entry name" value="LigD_N"/>
    <property type="match status" value="1"/>
</dbReference>